<gene>
    <name evidence="2" type="ORF">LCGC14_2471280</name>
</gene>
<protein>
    <recommendedName>
        <fullName evidence="1">Treble clef zinc finger domain-containing protein</fullName>
    </recommendedName>
</protein>
<accession>A0A0F9DME1</accession>
<organism evidence="2">
    <name type="scientific">marine sediment metagenome</name>
    <dbReference type="NCBI Taxonomy" id="412755"/>
    <lineage>
        <taxon>unclassified sequences</taxon>
        <taxon>metagenomes</taxon>
        <taxon>ecological metagenomes</taxon>
    </lineage>
</organism>
<evidence type="ECO:0000259" key="1">
    <source>
        <dbReference type="Pfam" id="PF14311"/>
    </source>
</evidence>
<reference evidence="2" key="1">
    <citation type="journal article" date="2015" name="Nature">
        <title>Complex archaea that bridge the gap between prokaryotes and eukaryotes.</title>
        <authorList>
            <person name="Spang A."/>
            <person name="Saw J.H."/>
            <person name="Jorgensen S.L."/>
            <person name="Zaremba-Niedzwiedzka K."/>
            <person name="Martijn J."/>
            <person name="Lind A.E."/>
            <person name="van Eijk R."/>
            <person name="Schleper C."/>
            <person name="Guy L."/>
            <person name="Ettema T.J."/>
        </authorList>
    </citation>
    <scope>NUCLEOTIDE SEQUENCE</scope>
</reference>
<proteinExistence type="predicted"/>
<sequence length="322" mass="37696">MNFRYTILDMHILAESKDLLCLSQEYTSCSKKHTWKCNKCQHIWVATPSNIRKQKGCPKCAGQCQSVETMRRLAQLCGLEFLSNDYRTMKTKYKWKCHNGHISLITADSVKKGVRCSYCHKGVKEEECRFIVENLTGHKFPVGRIIGLELDGYCPNLNIAFEYNGKQHYEFMPYFHKSYTDFEKQIQRDNKKAEACRKSGIKKLDISYLKASNRKSLTKYIQTSLKNLNIAIQETDIKWENFHGKRKFLEETIENATRVNAICLSKIYVTAKTKLAFQCKTCNHVWWSTPSNIKTGYGCIKCSYSYKRWETRRRSRYLLTVP</sequence>
<evidence type="ECO:0000313" key="2">
    <source>
        <dbReference type="EMBL" id="KKL18861.1"/>
    </source>
</evidence>
<feature type="domain" description="Treble clef zinc finger" evidence="1">
    <location>
        <begin position="28"/>
        <end position="62"/>
    </location>
</feature>
<name>A0A0F9DME1_9ZZZZ</name>
<dbReference type="InterPro" id="IPR025487">
    <property type="entry name" value="DUF4379"/>
</dbReference>
<dbReference type="AlphaFoldDB" id="A0A0F9DME1"/>
<dbReference type="EMBL" id="LAZR01038704">
    <property type="protein sequence ID" value="KKL18861.1"/>
    <property type="molecule type" value="Genomic_DNA"/>
</dbReference>
<dbReference type="Gene3D" id="3.40.960.10">
    <property type="entry name" value="VSR Endonuclease"/>
    <property type="match status" value="1"/>
</dbReference>
<dbReference type="Pfam" id="PF14311">
    <property type="entry name" value="DUF4379"/>
    <property type="match status" value="1"/>
</dbReference>
<comment type="caution">
    <text evidence="2">The sequence shown here is derived from an EMBL/GenBank/DDBJ whole genome shotgun (WGS) entry which is preliminary data.</text>
</comment>